<reference evidence="2 3" key="1">
    <citation type="submission" date="2019-09" db="EMBL/GenBank/DDBJ databases">
        <title>NBRP : Genome information of microbial organism related human and environment.</title>
        <authorList>
            <person name="Hattori M."/>
            <person name="Oshima K."/>
            <person name="Inaba H."/>
            <person name="Suda W."/>
            <person name="Sakamoto M."/>
            <person name="Iino T."/>
            <person name="Kitahara M."/>
            <person name="Oshida Y."/>
            <person name="Iida T."/>
            <person name="Kudo T."/>
            <person name="Itoh T."/>
            <person name="Ohkuma M."/>
        </authorList>
    </citation>
    <scope>NUCLEOTIDE SEQUENCE [LARGE SCALE GENOMIC DNA]</scope>
    <source>
        <strain evidence="2 3">Hi-2</strain>
    </source>
</reference>
<feature type="region of interest" description="Disordered" evidence="1">
    <location>
        <begin position="31"/>
        <end position="52"/>
    </location>
</feature>
<protein>
    <submittedName>
        <fullName evidence="2">Endopeptidase DegP</fullName>
    </submittedName>
</protein>
<dbReference type="Proteomes" id="UP000322084">
    <property type="component" value="Unassembled WGS sequence"/>
</dbReference>
<evidence type="ECO:0000313" key="2">
    <source>
        <dbReference type="EMBL" id="GEQ97463.1"/>
    </source>
</evidence>
<dbReference type="EMBL" id="BKCL01000003">
    <property type="protein sequence ID" value="GEQ97463.1"/>
    <property type="molecule type" value="Genomic_DNA"/>
</dbReference>
<accession>A0A5A7MQI2</accession>
<dbReference type="Pfam" id="PF13365">
    <property type="entry name" value="Trypsin_2"/>
    <property type="match status" value="1"/>
</dbReference>
<sequence>MTDMLRRFELLGYALVVILIVIWQIEDQEPQERRPRPAPGYEAPSPPPSSPRGTIITIDAERKTGNSVGTAYAISRQGLWLTAAHVARDCERMALLTGPNKGIGVQNFWVHPHYDLAILQTRPFGQISLQGADTLPTRGDLGFHMGFPSGKPGDVMSRKMSQGQMRTRGYVQRLEPVDIWAERARIPDSLATLGGISGGPVFNAQGQVVGSTVASTVRRGRIYTTPIASLLDMLDFAGKRWGNQGQPASAKGLTERDFVATGNRLRKNRAVMQVYCQIT</sequence>
<dbReference type="Gene3D" id="2.40.10.10">
    <property type="entry name" value="Trypsin-like serine proteases"/>
    <property type="match status" value="2"/>
</dbReference>
<proteinExistence type="predicted"/>
<evidence type="ECO:0000256" key="1">
    <source>
        <dbReference type="SAM" id="MobiDB-lite"/>
    </source>
</evidence>
<dbReference type="AlphaFoldDB" id="A0A5A7MQI2"/>
<dbReference type="SUPFAM" id="SSF50494">
    <property type="entry name" value="Trypsin-like serine proteases"/>
    <property type="match status" value="1"/>
</dbReference>
<organism evidence="2 3">
    <name type="scientific">Iodidimonas gelatinilytica</name>
    <dbReference type="NCBI Taxonomy" id="1236966"/>
    <lineage>
        <taxon>Bacteria</taxon>
        <taxon>Pseudomonadati</taxon>
        <taxon>Pseudomonadota</taxon>
        <taxon>Alphaproteobacteria</taxon>
        <taxon>Iodidimonadales</taxon>
        <taxon>Iodidimonadaceae</taxon>
        <taxon>Iodidimonas</taxon>
    </lineage>
</organism>
<gene>
    <name evidence="2" type="ORF">JCM17844_11000</name>
</gene>
<comment type="caution">
    <text evidence="2">The sequence shown here is derived from an EMBL/GenBank/DDBJ whole genome shotgun (WGS) entry which is preliminary data.</text>
</comment>
<evidence type="ECO:0000313" key="3">
    <source>
        <dbReference type="Proteomes" id="UP000322084"/>
    </source>
</evidence>
<dbReference type="InterPro" id="IPR009003">
    <property type="entry name" value="Peptidase_S1_PA"/>
</dbReference>
<dbReference type="InterPro" id="IPR043504">
    <property type="entry name" value="Peptidase_S1_PA_chymotrypsin"/>
</dbReference>
<name>A0A5A7MQI2_9PROT</name>